<keyword evidence="1" id="KW-0812">Transmembrane</keyword>
<evidence type="ECO:0000313" key="3">
    <source>
        <dbReference type="Proteomes" id="UP000593994"/>
    </source>
</evidence>
<accession>A0A7S7RM04</accession>
<feature type="transmembrane region" description="Helical" evidence="1">
    <location>
        <begin position="44"/>
        <end position="62"/>
    </location>
</feature>
<feature type="transmembrane region" description="Helical" evidence="1">
    <location>
        <begin position="7"/>
        <end position="38"/>
    </location>
</feature>
<protein>
    <submittedName>
        <fullName evidence="2">Uncharacterized protein</fullName>
    </submittedName>
</protein>
<evidence type="ECO:0000313" key="2">
    <source>
        <dbReference type="EMBL" id="QOY50996.1"/>
    </source>
</evidence>
<evidence type="ECO:0000256" key="1">
    <source>
        <dbReference type="SAM" id="Phobius"/>
    </source>
</evidence>
<keyword evidence="1" id="KW-1133">Transmembrane helix</keyword>
<reference evidence="2 3" key="1">
    <citation type="submission" date="2020-05" db="EMBL/GenBank/DDBJ databases">
        <title>Sulfurimonas marisnigri, sp. nov., and Sulfurimonas baltica, sp. nov., manganese oxide reducing chemolithoautotrophs of the class Epsilonproteobacteria isolated from the pelagic redoxclines of the Black and Baltic Seas and emended description of the genus Sulfurimonas.</title>
        <authorList>
            <person name="Henkel J.V."/>
            <person name="Laudan C."/>
            <person name="Werner J."/>
            <person name="Neu T."/>
            <person name="Plewe S."/>
            <person name="Sproer C."/>
            <person name="Bunk B."/>
            <person name="Schulz-Vogt H.N."/>
        </authorList>
    </citation>
    <scope>NUCLEOTIDE SEQUENCE [LARGE SCALE GENOMIC DNA]</scope>
    <source>
        <strain evidence="2 3">GD2</strain>
    </source>
</reference>
<keyword evidence="3" id="KW-1185">Reference proteome</keyword>
<proteinExistence type="predicted"/>
<keyword evidence="1" id="KW-0472">Membrane</keyword>
<dbReference type="KEGG" id="sbal:HUE88_07535"/>
<dbReference type="AlphaFoldDB" id="A0A7S7RM04"/>
<dbReference type="Proteomes" id="UP000593994">
    <property type="component" value="Chromosome"/>
</dbReference>
<dbReference type="RefSeq" id="WP_194368112.1">
    <property type="nucleotide sequence ID" value="NZ_CP054492.1"/>
</dbReference>
<name>A0A7S7RM04_9BACT</name>
<dbReference type="EMBL" id="CP054492">
    <property type="protein sequence ID" value="QOY50996.1"/>
    <property type="molecule type" value="Genomic_DNA"/>
</dbReference>
<gene>
    <name evidence="2" type="ORF">HUE88_07535</name>
</gene>
<sequence>MELVILVYMTISIMAGYAIVRGGKILITLGVILLIVSLSSNPTIMAFNVIGYIMGAIIAYLIKKKASKNN</sequence>
<organism evidence="2 3">
    <name type="scientific">Candidatus Sulfurimonas baltica</name>
    <dbReference type="NCBI Taxonomy" id="2740404"/>
    <lineage>
        <taxon>Bacteria</taxon>
        <taxon>Pseudomonadati</taxon>
        <taxon>Campylobacterota</taxon>
        <taxon>Epsilonproteobacteria</taxon>
        <taxon>Campylobacterales</taxon>
        <taxon>Sulfurimonadaceae</taxon>
        <taxon>Sulfurimonas</taxon>
    </lineage>
</organism>